<accession>A0AAJ7L2Y6</accession>
<dbReference type="Proteomes" id="UP000694867">
    <property type="component" value="Unplaced"/>
</dbReference>
<gene>
    <name evidence="3" type="primary">LOC108863847</name>
</gene>
<protein>
    <submittedName>
        <fullName evidence="3">Uncharacterized protein LOC108863847</fullName>
    </submittedName>
</protein>
<evidence type="ECO:0000313" key="3">
    <source>
        <dbReference type="RefSeq" id="XP_018494003.1"/>
    </source>
</evidence>
<sequence>MATTQARRPLPTSLDDEDFAKRLRSSYGAAALGAAKKYHEFGIQLARYLDRVAFLSRCLNVRLIPETHKLKNENVQNTAKVTTILMKHSKKLMKADLDHNRLRKEQVEKNLERLMYKMKKLVKCRDDLKLIHSICHVDHNKELKKLQTASRAEFRKLLETYRKPSKYTDLAFSDEEPPKDSDSSSTDSD</sequence>
<dbReference type="AlphaFoldDB" id="A0AAJ7L2Y6"/>
<dbReference type="GeneID" id="108863847"/>
<dbReference type="KEGG" id="goe:108863847"/>
<reference evidence="3" key="1">
    <citation type="submission" date="2025-08" db="UniProtKB">
        <authorList>
            <consortium name="RefSeq"/>
        </authorList>
    </citation>
    <scope>IDENTIFICATION</scope>
</reference>
<evidence type="ECO:0000313" key="2">
    <source>
        <dbReference type="Proteomes" id="UP000694867"/>
    </source>
</evidence>
<dbReference type="RefSeq" id="XP_018494003.1">
    <property type="nucleotide sequence ID" value="XM_018638487.1"/>
</dbReference>
<evidence type="ECO:0000256" key="1">
    <source>
        <dbReference type="SAM" id="MobiDB-lite"/>
    </source>
</evidence>
<organism evidence="2 3">
    <name type="scientific">Galendromus occidentalis</name>
    <name type="common">western predatory mite</name>
    <dbReference type="NCBI Taxonomy" id="34638"/>
    <lineage>
        <taxon>Eukaryota</taxon>
        <taxon>Metazoa</taxon>
        <taxon>Ecdysozoa</taxon>
        <taxon>Arthropoda</taxon>
        <taxon>Chelicerata</taxon>
        <taxon>Arachnida</taxon>
        <taxon>Acari</taxon>
        <taxon>Parasitiformes</taxon>
        <taxon>Mesostigmata</taxon>
        <taxon>Gamasina</taxon>
        <taxon>Phytoseioidea</taxon>
        <taxon>Phytoseiidae</taxon>
        <taxon>Typhlodrominae</taxon>
        <taxon>Galendromus</taxon>
    </lineage>
</organism>
<name>A0AAJ7L2Y6_9ACAR</name>
<keyword evidence="2" id="KW-1185">Reference proteome</keyword>
<feature type="region of interest" description="Disordered" evidence="1">
    <location>
        <begin position="168"/>
        <end position="189"/>
    </location>
</feature>
<proteinExistence type="predicted"/>